<accession>A0A0C9ZIJ0</accession>
<feature type="transmembrane region" description="Helical" evidence="1">
    <location>
        <begin position="24"/>
        <end position="43"/>
    </location>
</feature>
<protein>
    <submittedName>
        <fullName evidence="2">Unplaced genomic scaffold CY34scaffold_336, whole genome shotgun sequence</fullName>
    </submittedName>
</protein>
<dbReference type="Proteomes" id="UP000054485">
    <property type="component" value="Unassembled WGS sequence"/>
</dbReference>
<reference evidence="2 3" key="1">
    <citation type="submission" date="2014-04" db="EMBL/GenBank/DDBJ databases">
        <authorList>
            <consortium name="DOE Joint Genome Institute"/>
            <person name="Kuo A."/>
            <person name="Ruytinx J."/>
            <person name="Rineau F."/>
            <person name="Colpaert J."/>
            <person name="Kohler A."/>
            <person name="Nagy L.G."/>
            <person name="Floudas D."/>
            <person name="Copeland A."/>
            <person name="Barry K.W."/>
            <person name="Cichocki N."/>
            <person name="Veneault-Fourrey C."/>
            <person name="LaButti K."/>
            <person name="Lindquist E.A."/>
            <person name="Lipzen A."/>
            <person name="Lundell T."/>
            <person name="Morin E."/>
            <person name="Murat C."/>
            <person name="Sun H."/>
            <person name="Tunlid A."/>
            <person name="Henrissat B."/>
            <person name="Grigoriev I.V."/>
            <person name="Hibbett D.S."/>
            <person name="Martin F."/>
            <person name="Nordberg H.P."/>
            <person name="Cantor M.N."/>
            <person name="Hua S.X."/>
        </authorList>
    </citation>
    <scope>NUCLEOTIDE SEQUENCE [LARGE SCALE GENOMIC DNA]</scope>
    <source>
        <strain evidence="2 3">UH-Slu-Lm8-n1</strain>
    </source>
</reference>
<evidence type="ECO:0000256" key="1">
    <source>
        <dbReference type="SAM" id="Phobius"/>
    </source>
</evidence>
<evidence type="ECO:0000313" key="2">
    <source>
        <dbReference type="EMBL" id="KIK37240.1"/>
    </source>
</evidence>
<organism evidence="2 3">
    <name type="scientific">Suillus luteus UH-Slu-Lm8-n1</name>
    <dbReference type="NCBI Taxonomy" id="930992"/>
    <lineage>
        <taxon>Eukaryota</taxon>
        <taxon>Fungi</taxon>
        <taxon>Dikarya</taxon>
        <taxon>Basidiomycota</taxon>
        <taxon>Agaricomycotina</taxon>
        <taxon>Agaricomycetes</taxon>
        <taxon>Agaricomycetidae</taxon>
        <taxon>Boletales</taxon>
        <taxon>Suillineae</taxon>
        <taxon>Suillaceae</taxon>
        <taxon>Suillus</taxon>
    </lineage>
</organism>
<proteinExistence type="predicted"/>
<sequence length="108" mass="11966">MTSPYLLLRLYLFSSQTFASIADYAYLAGACTMLLIISLFIRVHHAIGFEYNNCVSSRLHVMLAATTQQLDGTAPRTTGPSQSANNKFDIDHTVYTLLSCVHLVNTAY</sequence>
<dbReference type="InParanoid" id="A0A0C9ZIJ0"/>
<gene>
    <name evidence="2" type="ORF">CY34DRAFT_810525</name>
</gene>
<keyword evidence="1" id="KW-1133">Transmembrane helix</keyword>
<keyword evidence="3" id="KW-1185">Reference proteome</keyword>
<dbReference type="EMBL" id="KN835467">
    <property type="protein sequence ID" value="KIK37240.1"/>
    <property type="molecule type" value="Genomic_DNA"/>
</dbReference>
<dbReference type="HOGENOM" id="CLU_2198748_0_0_1"/>
<evidence type="ECO:0000313" key="3">
    <source>
        <dbReference type="Proteomes" id="UP000054485"/>
    </source>
</evidence>
<keyword evidence="1" id="KW-0472">Membrane</keyword>
<keyword evidence="1" id="KW-0812">Transmembrane</keyword>
<dbReference type="AlphaFoldDB" id="A0A0C9ZIJ0"/>
<reference evidence="3" key="2">
    <citation type="submission" date="2015-01" db="EMBL/GenBank/DDBJ databases">
        <title>Evolutionary Origins and Diversification of the Mycorrhizal Mutualists.</title>
        <authorList>
            <consortium name="DOE Joint Genome Institute"/>
            <consortium name="Mycorrhizal Genomics Consortium"/>
            <person name="Kohler A."/>
            <person name="Kuo A."/>
            <person name="Nagy L.G."/>
            <person name="Floudas D."/>
            <person name="Copeland A."/>
            <person name="Barry K.W."/>
            <person name="Cichocki N."/>
            <person name="Veneault-Fourrey C."/>
            <person name="LaButti K."/>
            <person name="Lindquist E.A."/>
            <person name="Lipzen A."/>
            <person name="Lundell T."/>
            <person name="Morin E."/>
            <person name="Murat C."/>
            <person name="Riley R."/>
            <person name="Ohm R."/>
            <person name="Sun H."/>
            <person name="Tunlid A."/>
            <person name="Henrissat B."/>
            <person name="Grigoriev I.V."/>
            <person name="Hibbett D.S."/>
            <person name="Martin F."/>
        </authorList>
    </citation>
    <scope>NUCLEOTIDE SEQUENCE [LARGE SCALE GENOMIC DNA]</scope>
    <source>
        <strain evidence="3">UH-Slu-Lm8-n1</strain>
    </source>
</reference>
<name>A0A0C9ZIJ0_9AGAM</name>